<dbReference type="OrthoDB" id="5379939at2"/>
<comment type="caution">
    <text evidence="2">The sequence shown here is derived from an EMBL/GenBank/DDBJ whole genome shotgun (WGS) entry which is preliminary data.</text>
</comment>
<dbReference type="GO" id="GO:0006508">
    <property type="term" value="P:proteolysis"/>
    <property type="evidence" value="ECO:0007669"/>
    <property type="project" value="InterPro"/>
</dbReference>
<proteinExistence type="predicted"/>
<dbReference type="InterPro" id="IPR005151">
    <property type="entry name" value="Tail-specific_protease"/>
</dbReference>
<dbReference type="SUPFAM" id="SSF52096">
    <property type="entry name" value="ClpP/crotonase"/>
    <property type="match status" value="1"/>
</dbReference>
<feature type="domain" description="Tail specific protease" evidence="1">
    <location>
        <begin position="344"/>
        <end position="545"/>
    </location>
</feature>
<dbReference type="Gene3D" id="3.30.750.44">
    <property type="match status" value="1"/>
</dbReference>
<protein>
    <recommendedName>
        <fullName evidence="1">Tail specific protease domain-containing protein</fullName>
    </recommendedName>
</protein>
<dbReference type="EMBL" id="SOZE01000023">
    <property type="protein sequence ID" value="TFF35220.1"/>
    <property type="molecule type" value="Genomic_DNA"/>
</dbReference>
<accession>A0A4Y8S9D1</accession>
<dbReference type="SMART" id="SM00245">
    <property type="entry name" value="TSPc"/>
    <property type="match status" value="1"/>
</dbReference>
<organism evidence="2 3">
    <name type="scientific">Mucilaginibacter psychrotolerans</name>
    <dbReference type="NCBI Taxonomy" id="1524096"/>
    <lineage>
        <taxon>Bacteria</taxon>
        <taxon>Pseudomonadati</taxon>
        <taxon>Bacteroidota</taxon>
        <taxon>Sphingobacteriia</taxon>
        <taxon>Sphingobacteriales</taxon>
        <taxon>Sphingobacteriaceae</taxon>
        <taxon>Mucilaginibacter</taxon>
    </lineage>
</organism>
<dbReference type="AlphaFoldDB" id="A0A4Y8S9D1"/>
<dbReference type="Gene3D" id="3.90.226.10">
    <property type="entry name" value="2-enoyl-CoA Hydratase, Chain A, domain 1"/>
    <property type="match status" value="1"/>
</dbReference>
<evidence type="ECO:0000259" key="1">
    <source>
        <dbReference type="SMART" id="SM00245"/>
    </source>
</evidence>
<keyword evidence="3" id="KW-1185">Reference proteome</keyword>
<dbReference type="Proteomes" id="UP000297540">
    <property type="component" value="Unassembled WGS sequence"/>
</dbReference>
<evidence type="ECO:0000313" key="2">
    <source>
        <dbReference type="EMBL" id="TFF35220.1"/>
    </source>
</evidence>
<name>A0A4Y8S9D1_9SPHI</name>
<reference evidence="2 3" key="1">
    <citation type="journal article" date="2017" name="Int. J. Syst. Evol. Microbiol.">
        <title>Mucilaginibacterpsychrotolerans sp. nov., isolated from peatlands.</title>
        <authorList>
            <person name="Deng Y."/>
            <person name="Shen L."/>
            <person name="Xu B."/>
            <person name="Liu Y."/>
            <person name="Gu Z."/>
            <person name="Liu H."/>
            <person name="Zhou Y."/>
        </authorList>
    </citation>
    <scope>NUCLEOTIDE SEQUENCE [LARGE SCALE GENOMIC DNA]</scope>
    <source>
        <strain evidence="2 3">NH7-4</strain>
    </source>
</reference>
<dbReference type="Pfam" id="PF03572">
    <property type="entry name" value="Peptidase_S41"/>
    <property type="match status" value="1"/>
</dbReference>
<gene>
    <name evidence="2" type="ORF">E2R66_19855</name>
</gene>
<sequence length="571" mass="64247">MKKIIVVLFILFSYQYSSAGSSIIWSGKPKDLTIFAERTQTEDLVLLGKIWGFLKYYHPAITNGKFDWDAELLKFLPQYTSGLTIAGRNKLLLQWINDLGALSSGLPNDSLIPNIKLKPNFKWIRNSRLSPALVAVLTKLSESPSNVGAHYVKILNDDGVSYPLFEHETNYTESSNISQELKMLAVYKFWNVIEYWYPYKYLISPKWESLLSKFITDVSSSKSDTDYTIAIQRMIASVEDSHSTVIGSQIDEKNGKWELPIRVKIIGGQAVIYYPDPKVTDKTIQTGDLLKSVNGVAVDEILKSKIPFISASNKASLMRDAAKLLTRIKDTSANIAIEDKNGVTKELRLKGKRYNALASYKIYDFPYQKDSTFFLRADSILYINIGTLKRAQIPALKPFLKFAKGIIFDNRLYPKEPAGDLLSEFILPRKTALVKFTNPVKGYPGFFNFSKPMLIGKDTNDYYKGPIITLVNQETQSTGEFIAMSFRLAPKSLIVGSMTAGADGNVSTLISLPGRFFTQITVLGVYYPNGGETQRIGLVPDYTVYQTLQGLRDHRDELLEKAVSLIKDQRP</sequence>
<dbReference type="InterPro" id="IPR029045">
    <property type="entry name" value="ClpP/crotonase-like_dom_sf"/>
</dbReference>
<dbReference type="GO" id="GO:0008236">
    <property type="term" value="F:serine-type peptidase activity"/>
    <property type="evidence" value="ECO:0007669"/>
    <property type="project" value="InterPro"/>
</dbReference>
<evidence type="ECO:0000313" key="3">
    <source>
        <dbReference type="Proteomes" id="UP000297540"/>
    </source>
</evidence>
<dbReference type="RefSeq" id="WP_133233703.1">
    <property type="nucleotide sequence ID" value="NZ_SOZE01000023.1"/>
</dbReference>